<evidence type="ECO:0000259" key="2">
    <source>
        <dbReference type="Pfam" id="PF13490"/>
    </source>
</evidence>
<dbReference type="EMBL" id="JAGQHS010000008">
    <property type="protein sequence ID" value="MCA9754728.1"/>
    <property type="molecule type" value="Genomic_DNA"/>
</dbReference>
<comment type="caution">
    <text evidence="3">The sequence shown here is derived from an EMBL/GenBank/DDBJ whole genome shotgun (WGS) entry which is preliminary data.</text>
</comment>
<reference evidence="3" key="2">
    <citation type="journal article" date="2021" name="Microbiome">
        <title>Successional dynamics and alternative stable states in a saline activated sludge microbial community over 9 years.</title>
        <authorList>
            <person name="Wang Y."/>
            <person name="Ye J."/>
            <person name="Ju F."/>
            <person name="Liu L."/>
            <person name="Boyd J.A."/>
            <person name="Deng Y."/>
            <person name="Parks D.H."/>
            <person name="Jiang X."/>
            <person name="Yin X."/>
            <person name="Woodcroft B.J."/>
            <person name="Tyson G.W."/>
            <person name="Hugenholtz P."/>
            <person name="Polz M.F."/>
            <person name="Zhang T."/>
        </authorList>
    </citation>
    <scope>NUCLEOTIDE SEQUENCE</scope>
    <source>
        <strain evidence="3">HKST-UBA02</strain>
    </source>
</reference>
<gene>
    <name evidence="3" type="ORF">KDA27_02925</name>
</gene>
<dbReference type="InterPro" id="IPR041916">
    <property type="entry name" value="Anti_sigma_zinc_sf"/>
</dbReference>
<dbReference type="AlphaFoldDB" id="A0A956NB87"/>
<reference evidence="3" key="1">
    <citation type="submission" date="2020-04" db="EMBL/GenBank/DDBJ databases">
        <authorList>
            <person name="Zhang T."/>
        </authorList>
    </citation>
    <scope>NUCLEOTIDE SEQUENCE</scope>
    <source>
        <strain evidence="3">HKST-UBA02</strain>
    </source>
</reference>
<dbReference type="Proteomes" id="UP000739538">
    <property type="component" value="Unassembled WGS sequence"/>
</dbReference>
<feature type="compositionally biased region" description="Basic and acidic residues" evidence="1">
    <location>
        <begin position="91"/>
        <end position="101"/>
    </location>
</feature>
<name>A0A956NB87_UNCEI</name>
<evidence type="ECO:0000256" key="1">
    <source>
        <dbReference type="SAM" id="MobiDB-lite"/>
    </source>
</evidence>
<accession>A0A956NB87</accession>
<feature type="compositionally biased region" description="Basic and acidic residues" evidence="1">
    <location>
        <begin position="11"/>
        <end position="20"/>
    </location>
</feature>
<evidence type="ECO:0000313" key="3">
    <source>
        <dbReference type="EMBL" id="MCA9754728.1"/>
    </source>
</evidence>
<feature type="compositionally biased region" description="Basic residues" evidence="1">
    <location>
        <begin position="1"/>
        <end position="10"/>
    </location>
</feature>
<dbReference type="Gene3D" id="1.10.10.1320">
    <property type="entry name" value="Anti-sigma factor, zinc-finger domain"/>
    <property type="match status" value="1"/>
</dbReference>
<feature type="domain" description="Putative zinc-finger" evidence="2">
    <location>
        <begin position="21"/>
        <end position="54"/>
    </location>
</feature>
<feature type="compositionally biased region" description="Acidic residues" evidence="1">
    <location>
        <begin position="104"/>
        <end position="114"/>
    </location>
</feature>
<feature type="region of interest" description="Disordered" evidence="1">
    <location>
        <begin position="91"/>
        <end position="121"/>
    </location>
</feature>
<sequence>MSDSRHHGHDHHGDHQHDESCRALAARLSEYLDGELPEDLAQDVDSHFQACQRCEEFVESLERVRRLGAVVPTPKPSPARRTALVNGLRDRVEHEGGERVADPGWDEAPLDDLADGTNLAD</sequence>
<proteinExistence type="predicted"/>
<organism evidence="3 4">
    <name type="scientific">Eiseniibacteriota bacterium</name>
    <dbReference type="NCBI Taxonomy" id="2212470"/>
    <lineage>
        <taxon>Bacteria</taxon>
        <taxon>Candidatus Eiseniibacteriota</taxon>
    </lineage>
</organism>
<dbReference type="InterPro" id="IPR027383">
    <property type="entry name" value="Znf_put"/>
</dbReference>
<evidence type="ECO:0000313" key="4">
    <source>
        <dbReference type="Proteomes" id="UP000739538"/>
    </source>
</evidence>
<dbReference type="Pfam" id="PF13490">
    <property type="entry name" value="zf-HC2"/>
    <property type="match status" value="1"/>
</dbReference>
<protein>
    <submittedName>
        <fullName evidence="3">Zf-HC2 domain-containing protein</fullName>
    </submittedName>
</protein>
<feature type="region of interest" description="Disordered" evidence="1">
    <location>
        <begin position="1"/>
        <end position="20"/>
    </location>
</feature>